<dbReference type="PROSITE" id="PS51412">
    <property type="entry name" value="MACPF_2"/>
    <property type="match status" value="1"/>
</dbReference>
<evidence type="ECO:0000256" key="1">
    <source>
        <dbReference type="SAM" id="MobiDB-lite"/>
    </source>
</evidence>
<dbReference type="AlphaFoldDB" id="A0A445L6W1"/>
<evidence type="ECO:0000259" key="2">
    <source>
        <dbReference type="PROSITE" id="PS51412"/>
    </source>
</evidence>
<evidence type="ECO:0000313" key="3">
    <source>
        <dbReference type="EMBL" id="RZC18986.1"/>
    </source>
</evidence>
<dbReference type="Proteomes" id="UP000289340">
    <property type="component" value="Chromosome 3"/>
</dbReference>
<dbReference type="GO" id="GO:0005886">
    <property type="term" value="C:plasma membrane"/>
    <property type="evidence" value="ECO:0007669"/>
    <property type="project" value="TreeGrafter"/>
</dbReference>
<accession>A0A445L6W1</accession>
<organism evidence="3 4">
    <name type="scientific">Glycine soja</name>
    <name type="common">Wild soybean</name>
    <dbReference type="NCBI Taxonomy" id="3848"/>
    <lineage>
        <taxon>Eukaryota</taxon>
        <taxon>Viridiplantae</taxon>
        <taxon>Streptophyta</taxon>
        <taxon>Embryophyta</taxon>
        <taxon>Tracheophyta</taxon>
        <taxon>Spermatophyta</taxon>
        <taxon>Magnoliopsida</taxon>
        <taxon>eudicotyledons</taxon>
        <taxon>Gunneridae</taxon>
        <taxon>Pentapetalae</taxon>
        <taxon>rosids</taxon>
        <taxon>fabids</taxon>
        <taxon>Fabales</taxon>
        <taxon>Fabaceae</taxon>
        <taxon>Papilionoideae</taxon>
        <taxon>50 kb inversion clade</taxon>
        <taxon>NPAAA clade</taxon>
        <taxon>indigoferoid/millettioid clade</taxon>
        <taxon>Phaseoleae</taxon>
        <taxon>Glycine</taxon>
        <taxon>Glycine subgen. Soja</taxon>
    </lineage>
</organism>
<keyword evidence="4" id="KW-1185">Reference proteome</keyword>
<dbReference type="GO" id="GO:2000031">
    <property type="term" value="P:regulation of salicylic acid mediated signaling pathway"/>
    <property type="evidence" value="ECO:0007669"/>
    <property type="project" value="InterPro"/>
</dbReference>
<dbReference type="PANTHER" id="PTHR33199">
    <property type="entry name" value="MACPF DOMAIN-CONTAINING PROTEIN CAD1"/>
    <property type="match status" value="1"/>
</dbReference>
<comment type="caution">
    <text evidence="3">The sequence shown here is derived from an EMBL/GenBank/DDBJ whole genome shotgun (WGS) entry which is preliminary data.</text>
</comment>
<feature type="region of interest" description="Disordered" evidence="1">
    <location>
        <begin position="564"/>
        <end position="583"/>
    </location>
</feature>
<proteinExistence type="predicted"/>
<gene>
    <name evidence="3" type="ORF">D0Y65_005999</name>
</gene>
<reference evidence="3 4" key="1">
    <citation type="submission" date="2018-09" db="EMBL/GenBank/DDBJ databases">
        <title>A high-quality reference genome of wild soybean provides a powerful tool to mine soybean genomes.</title>
        <authorList>
            <person name="Xie M."/>
            <person name="Chung C.Y.L."/>
            <person name="Li M.-W."/>
            <person name="Wong F.-L."/>
            <person name="Chan T.-F."/>
            <person name="Lam H.-M."/>
        </authorList>
    </citation>
    <scope>NUCLEOTIDE SEQUENCE [LARGE SCALE GENOMIC DNA]</scope>
    <source>
        <strain evidence="4">cv. W05</strain>
        <tissue evidence="3">Hypocotyl of etiolated seedlings</tissue>
    </source>
</reference>
<evidence type="ECO:0000313" key="4">
    <source>
        <dbReference type="Proteomes" id="UP000289340"/>
    </source>
</evidence>
<dbReference type="EMBL" id="QZWG01000003">
    <property type="protein sequence ID" value="RZC18986.1"/>
    <property type="molecule type" value="Genomic_DNA"/>
</dbReference>
<dbReference type="InterPro" id="IPR020864">
    <property type="entry name" value="MACPF"/>
</dbReference>
<name>A0A445L6W1_GLYSO</name>
<dbReference type="PANTHER" id="PTHR33199:SF15">
    <property type="entry name" value="MACPF DOMAIN-CONTAINING PROTEIN CAD1-LIKE"/>
    <property type="match status" value="1"/>
</dbReference>
<feature type="compositionally biased region" description="Polar residues" evidence="1">
    <location>
        <begin position="570"/>
        <end position="583"/>
    </location>
</feature>
<dbReference type="InterPro" id="IPR044663">
    <property type="entry name" value="CAD1/NSL1-like"/>
</dbReference>
<protein>
    <submittedName>
        <fullName evidence="3">MACPF domain-containing protein CAD1 isoform B</fullName>
    </submittedName>
</protein>
<sequence>MGEQVAAVHTASNALQALGRGFDVNFDTRLLYCKGVSGSRVVEIDEEHRRELWLYKDVAVPDVSRDIGCSPEAMVRQSSGVRSFPEMVEYFNERANISGNFPIGSFNSAFSFTGSKHVDAAATKTLSSDGFYIPLAKVQLQKSHLTLQGNVKKAVPVNWDPPSLASFIENFGTHVITSITMGGKDVIYVKQHHTSPLSKLEMKNYIQDIGNQRVLMHFHSIVKGFTPNPRLQHILLGKKSVGLGLLPMVSIKEGLCLWERLLAISSPIANKIDDRKRSEKNRMSIPLELEFWYFVGAKWLTGRNGNLQSQLVDVTVIFRRRGGDDLEQNHSKWISTIQSSPDIIEMTFCPITDLLDEVPAKEHLTRAISLYLEYKPPIEELRYFLEFQIPCVWAPLQDRIPGQQRKEPVCPSLQFSIMGQKLYISQEQITVGRRPVTGLCLCLEGSKQNRLSVHVQHLVSLPKILHPYWDSHVAIGAPKWQGPEEQDSRWFEPVKWKNFSHVSTAPIENPETFIGDFSGVYIVTGAQLGVWDFGSRNVLYMKLLYSRLPGCTIRRSLWDHVPNKPPKTVNAENTSNPDNSTLRENATANKLVKYVDLSKMTKGPQDPPGHWLVTGGKLGVEKGKVVLRVKYSLLNY</sequence>
<dbReference type="SMART" id="SM00457">
    <property type="entry name" value="MACPF"/>
    <property type="match status" value="1"/>
</dbReference>
<dbReference type="GO" id="GO:0009626">
    <property type="term" value="P:plant-type hypersensitive response"/>
    <property type="evidence" value="ECO:0007669"/>
    <property type="project" value="TreeGrafter"/>
</dbReference>
<feature type="domain" description="MACPF" evidence="2">
    <location>
        <begin position="1"/>
        <end position="385"/>
    </location>
</feature>
<dbReference type="Pfam" id="PF01823">
    <property type="entry name" value="MACPF"/>
    <property type="match status" value="2"/>
</dbReference>